<dbReference type="GO" id="GO:0000287">
    <property type="term" value="F:magnesium ion binding"/>
    <property type="evidence" value="ECO:0007669"/>
    <property type="project" value="InterPro"/>
</dbReference>
<dbReference type="EMBL" id="SKCS01000039">
    <property type="protein sequence ID" value="TNN19803.1"/>
    <property type="molecule type" value="Genomic_DNA"/>
</dbReference>
<evidence type="ECO:0000259" key="12">
    <source>
        <dbReference type="Pfam" id="PF17927"/>
    </source>
</evidence>
<comment type="catalytic activity">
    <reaction evidence="8">
        <text>1D-myo-inositol 3,4,5,6-tetrakisphosphate + ATP = 1D-myo-inositol 1,3,4,5,6-pentakisphosphate + ADP + H(+)</text>
        <dbReference type="Rhea" id="RHEA:12452"/>
        <dbReference type="ChEBI" id="CHEBI:15378"/>
        <dbReference type="ChEBI" id="CHEBI:30616"/>
        <dbReference type="ChEBI" id="CHEBI:57539"/>
        <dbReference type="ChEBI" id="CHEBI:57733"/>
        <dbReference type="ChEBI" id="CHEBI:456216"/>
        <dbReference type="EC" id="2.7.1.134"/>
    </reaction>
</comment>
<feature type="binding site" evidence="9">
    <location>
        <position position="145"/>
    </location>
    <ligand>
        <name>ATP</name>
        <dbReference type="ChEBI" id="CHEBI:30616"/>
    </ligand>
</feature>
<dbReference type="InterPro" id="IPR008656">
    <property type="entry name" value="Inositol_tetrakis-P_1-kinase"/>
</dbReference>
<dbReference type="GO" id="GO:0005524">
    <property type="term" value="F:ATP binding"/>
    <property type="evidence" value="ECO:0007669"/>
    <property type="project" value="UniProtKB-KW"/>
</dbReference>
<dbReference type="GO" id="GO:0047325">
    <property type="term" value="F:inositol-3,4,5,6-tetrakisphosphate 1-kinase activity"/>
    <property type="evidence" value="ECO:0007669"/>
    <property type="project" value="UniProtKB-EC"/>
</dbReference>
<comment type="function">
    <text evidence="8">Kinase that can phosphorylate various inositol polyphosphate such as Ins(3,4,5,6)P4 or Ins(1,3,4)P3.</text>
</comment>
<dbReference type="SUPFAM" id="SSF56059">
    <property type="entry name" value="Glutathione synthetase ATP-binding domain-like"/>
    <property type="match status" value="1"/>
</dbReference>
<dbReference type="Proteomes" id="UP000311919">
    <property type="component" value="Unassembled WGS sequence"/>
</dbReference>
<dbReference type="PANTHER" id="PTHR14217">
    <property type="entry name" value="INOSITOL-TETRAKISPHOSPHATE 1-KINASE"/>
    <property type="match status" value="1"/>
</dbReference>
<evidence type="ECO:0000259" key="11">
    <source>
        <dbReference type="Pfam" id="PF05770"/>
    </source>
</evidence>
<keyword evidence="5 8" id="KW-0418">Kinase</keyword>
<comment type="subunit">
    <text evidence="8">Monomer.</text>
</comment>
<feature type="binding site" evidence="9">
    <location>
        <begin position="177"/>
        <end position="188"/>
    </location>
    <ligand>
        <name>ATP</name>
        <dbReference type="ChEBI" id="CHEBI:30616"/>
    </ligand>
</feature>
<keyword evidence="3 8" id="KW-0479">Metal-binding</keyword>
<evidence type="ECO:0000256" key="9">
    <source>
        <dbReference type="PIRSR" id="PIRSR038186-1"/>
    </source>
</evidence>
<feature type="binding site" evidence="10">
    <location>
        <position position="294"/>
    </location>
    <ligand>
        <name>Mg(2+)</name>
        <dbReference type="ChEBI" id="CHEBI:18420"/>
        <label>1</label>
    </ligand>
</feature>
<evidence type="ECO:0000256" key="6">
    <source>
        <dbReference type="ARBA" id="ARBA00022840"/>
    </source>
</evidence>
<evidence type="ECO:0000256" key="2">
    <source>
        <dbReference type="ARBA" id="ARBA00022679"/>
    </source>
</evidence>
<evidence type="ECO:0000256" key="4">
    <source>
        <dbReference type="ARBA" id="ARBA00022741"/>
    </source>
</evidence>
<evidence type="ECO:0000313" key="13">
    <source>
        <dbReference type="EMBL" id="TNN19803.1"/>
    </source>
</evidence>
<dbReference type="GO" id="GO:0052725">
    <property type="term" value="F:inositol-1,3,4-trisphosphate 6-kinase activity"/>
    <property type="evidence" value="ECO:0007669"/>
    <property type="project" value="InterPro"/>
</dbReference>
<keyword evidence="7 8" id="KW-0460">Magnesium</keyword>
<feature type="binding site" evidence="10">
    <location>
        <position position="296"/>
    </location>
    <ligand>
        <name>Mg(2+)</name>
        <dbReference type="ChEBI" id="CHEBI:18420"/>
        <label>2</label>
    </ligand>
</feature>
<feature type="binding site" evidence="9">
    <location>
        <position position="156"/>
    </location>
    <ligand>
        <name>1D-myo-inositol 1,3,4-trisphosphate</name>
        <dbReference type="ChEBI" id="CHEBI:58414"/>
    </ligand>
</feature>
<keyword evidence="2 8" id="KW-0808">Transferase</keyword>
<comment type="similarity">
    <text evidence="1 8">Belongs to the ITPK1 family.</text>
</comment>
<sequence>MKVVGVWMSEAKADSIGLSTLLHERRSDLLFRKINPFTNISEQGPFDVILHKIPEFLNCDSTTSSQNVIKDFINYSETNPNVIYIDPPISLRCLLTRFDQFSMLRDLVGVWSIRKEIFVPKFCLLSKNDPTELCEAGISYPVVCKSLMAHGQDSVHEIAIVFDDSGLNNLRYPIFVQQFINHNGKVLKLFVIGDYSCVTEVPSIKNQENSTDKTPIFFHSHSVSKDGCQSPLSESSSFSNKQTICSYDKPLFNMLANEIRKSLKIDLFGIDLICETDNSTPDTLSKPNRYAIIDLNIFPSYKNVHGFLFYLENLIRGKLCLPLLSKDTNDVQK</sequence>
<feature type="binding site" evidence="9">
    <location>
        <position position="300"/>
    </location>
    <ligand>
        <name>1D-myo-inositol 1,3,4-trisphosphate</name>
        <dbReference type="ChEBI" id="CHEBI:58414"/>
    </ligand>
</feature>
<evidence type="ECO:0000256" key="5">
    <source>
        <dbReference type="ARBA" id="ARBA00022777"/>
    </source>
</evidence>
<dbReference type="PANTHER" id="PTHR14217:SF1">
    <property type="entry name" value="INOSITOL-TETRAKISPHOSPHATE 1-KINASE"/>
    <property type="match status" value="1"/>
</dbReference>
<dbReference type="Pfam" id="PF05770">
    <property type="entry name" value="Ins134_P3_kin"/>
    <property type="match status" value="1"/>
</dbReference>
<evidence type="ECO:0000313" key="14">
    <source>
        <dbReference type="Proteomes" id="UP000311919"/>
    </source>
</evidence>
<feature type="binding site" evidence="10">
    <location>
        <position position="271"/>
    </location>
    <ligand>
        <name>Mg(2+)</name>
        <dbReference type="ChEBI" id="CHEBI:18420"/>
        <label>1</label>
    </ligand>
</feature>
<organism evidence="13 14">
    <name type="scientific">Schistosoma japonicum</name>
    <name type="common">Blood fluke</name>
    <dbReference type="NCBI Taxonomy" id="6182"/>
    <lineage>
        <taxon>Eukaryota</taxon>
        <taxon>Metazoa</taxon>
        <taxon>Spiralia</taxon>
        <taxon>Lophotrochozoa</taxon>
        <taxon>Platyhelminthes</taxon>
        <taxon>Trematoda</taxon>
        <taxon>Digenea</taxon>
        <taxon>Strigeidida</taxon>
        <taxon>Schistosomatoidea</taxon>
        <taxon>Schistosomatidae</taxon>
        <taxon>Schistosoma</taxon>
    </lineage>
</organism>
<dbReference type="EC" id="2.7.1.134" evidence="8"/>
<feature type="binding site" evidence="9">
    <location>
        <position position="97"/>
    </location>
    <ligand>
        <name>ATP</name>
        <dbReference type="ChEBI" id="CHEBI:30616"/>
    </ligand>
</feature>
<dbReference type="InterPro" id="IPR041429">
    <property type="entry name" value="ITPK1_N"/>
</dbReference>
<feature type="binding site" evidence="10">
    <location>
        <position position="294"/>
    </location>
    <ligand>
        <name>Mg(2+)</name>
        <dbReference type="ChEBI" id="CHEBI:18420"/>
        <label>2</label>
    </ligand>
</feature>
<protein>
    <recommendedName>
        <fullName evidence="8">Inositol-tetrakisphosphate 1-kinase</fullName>
        <ecNumber evidence="8">2.7.1.134</ecNumber>
    </recommendedName>
</protein>
<feature type="binding site" evidence="9">
    <location>
        <position position="188"/>
    </location>
    <ligand>
        <name>1D-myo-inositol 1,3,4-trisphosphate</name>
        <dbReference type="ChEBI" id="CHEBI:58414"/>
    </ligand>
</feature>
<reference evidence="13 14" key="1">
    <citation type="submission" date="2019-03" db="EMBL/GenBank/DDBJ databases">
        <title>An improved genome assembly of the fluke Schistosoma japonicum.</title>
        <authorList>
            <person name="Hu W."/>
            <person name="Luo F."/>
            <person name="Yin M."/>
            <person name="Mo X."/>
            <person name="Sun C."/>
            <person name="Wu Q."/>
            <person name="Zhu B."/>
            <person name="Xiang M."/>
            <person name="Wang J."/>
            <person name="Wang Y."/>
            <person name="Zhang T."/>
            <person name="Xu B."/>
            <person name="Zheng H."/>
            <person name="Feng Z."/>
        </authorList>
    </citation>
    <scope>NUCLEOTIDE SEQUENCE [LARGE SCALE GENOMIC DNA]</scope>
    <source>
        <strain evidence="13">HuSjv2</strain>
        <tissue evidence="13">Worms</tissue>
    </source>
</reference>
<comment type="caution">
    <text evidence="13">The sequence shown here is derived from an EMBL/GenBank/DDBJ whole genome shotgun (WGS) entry which is preliminary data.</text>
</comment>
<dbReference type="Gene3D" id="3.30.470.20">
    <property type="entry name" value="ATP-grasp fold, B domain"/>
    <property type="match status" value="1"/>
</dbReference>
<feature type="binding site" evidence="9">
    <location>
        <position position="296"/>
    </location>
    <ligand>
        <name>1D-myo-inositol 1,3,4-trisphosphate</name>
        <dbReference type="ChEBI" id="CHEBI:58414"/>
    </ligand>
</feature>
<dbReference type="GO" id="GO:0032957">
    <property type="term" value="P:inositol trisphosphate metabolic process"/>
    <property type="evidence" value="ECO:0007669"/>
    <property type="project" value="InterPro"/>
</dbReference>
<accession>A0A4Z2DTD4</accession>
<name>A0A4Z2DTD4_SCHJA</name>
<feature type="domain" description="Inositol 1,3,4-trisphosphate 5/6-kinase ATP-grasp" evidence="11">
    <location>
        <begin position="116"/>
        <end position="313"/>
    </location>
</feature>
<feature type="binding site" evidence="9">
    <location>
        <position position="203"/>
    </location>
    <ligand>
        <name>ATP</name>
        <dbReference type="ChEBI" id="CHEBI:30616"/>
    </ligand>
</feature>
<feature type="binding site" evidence="9">
    <location>
        <position position="52"/>
    </location>
    <ligand>
        <name>1D-myo-inositol 1,3,4-trisphosphate</name>
        <dbReference type="ChEBI" id="CHEBI:58414"/>
    </ligand>
</feature>
<evidence type="ECO:0000256" key="1">
    <source>
        <dbReference type="ARBA" id="ARBA00009601"/>
    </source>
</evidence>
<dbReference type="OrthoDB" id="25308at2759"/>
<proteinExistence type="inferred from homology"/>
<dbReference type="GO" id="GO:0005737">
    <property type="term" value="C:cytoplasm"/>
    <property type="evidence" value="ECO:0007669"/>
    <property type="project" value="TreeGrafter"/>
</dbReference>
<dbReference type="AlphaFoldDB" id="A0A4Z2DTD4"/>
<comment type="cofactor">
    <cofactor evidence="8 10">
        <name>Mg(2+)</name>
        <dbReference type="ChEBI" id="CHEBI:18420"/>
    </cofactor>
    <text evidence="8 10">Binds 2 magnesium ions per subunit.</text>
</comment>
<evidence type="ECO:0000256" key="3">
    <source>
        <dbReference type="ARBA" id="ARBA00022723"/>
    </source>
</evidence>
<feature type="binding site" evidence="9">
    <location>
        <position position="12"/>
    </location>
    <ligand>
        <name>1D-myo-inositol 1,3,4-trisphosphate</name>
        <dbReference type="ChEBI" id="CHEBI:58414"/>
    </ligand>
</feature>
<evidence type="ECO:0000256" key="10">
    <source>
        <dbReference type="PIRSR" id="PIRSR038186-2"/>
    </source>
</evidence>
<keyword evidence="6 8" id="KW-0067">ATP-binding</keyword>
<gene>
    <name evidence="13" type="ORF">EWB00_006009</name>
</gene>
<dbReference type="STRING" id="6182.A0A4Z2DTD4"/>
<evidence type="ECO:0000256" key="7">
    <source>
        <dbReference type="ARBA" id="ARBA00022842"/>
    </source>
</evidence>
<dbReference type="InterPro" id="IPR040464">
    <property type="entry name" value="InsP(3)kin_ATP-grasp"/>
</dbReference>
<feature type="domain" description="Inositol-tetrakisphosphate 1-kinase N-terminal" evidence="12">
    <location>
        <begin position="3"/>
        <end position="88"/>
    </location>
</feature>
<dbReference type="PIRSF" id="PIRSF038186">
    <property type="entry name" value="ITPK"/>
    <property type="match status" value="1"/>
</dbReference>
<dbReference type="Pfam" id="PF17927">
    <property type="entry name" value="Ins134_P3_kin_N"/>
    <property type="match status" value="1"/>
</dbReference>
<keyword evidence="4 8" id="KW-0547">Nucleotide-binding</keyword>
<evidence type="ECO:0000256" key="8">
    <source>
        <dbReference type="PIRNR" id="PIRNR038186"/>
    </source>
</evidence>
<keyword evidence="14" id="KW-1185">Reference proteome</keyword>
<dbReference type="GO" id="GO:0052726">
    <property type="term" value="F:inositol-1,3,4-trisphosphate 5-kinase activity"/>
    <property type="evidence" value="ECO:0007669"/>
    <property type="project" value="InterPro"/>
</dbReference>